<keyword evidence="4" id="KW-1185">Reference proteome</keyword>
<dbReference type="Gene3D" id="3.30.160.60">
    <property type="entry name" value="Classic Zinc Finger"/>
    <property type="match status" value="1"/>
</dbReference>
<dbReference type="Proteomes" id="UP000265520">
    <property type="component" value="Unassembled WGS sequence"/>
</dbReference>
<comment type="caution">
    <text evidence="3">The sequence shown here is derived from an EMBL/GenBank/DDBJ whole genome shotgun (WGS) entry which is preliminary data.</text>
</comment>
<dbReference type="InterPro" id="IPR003604">
    <property type="entry name" value="Matrin/U1-like-C_Znf_C2H2"/>
</dbReference>
<dbReference type="InterPro" id="IPR013087">
    <property type="entry name" value="Znf_C2H2_type"/>
</dbReference>
<evidence type="ECO:0000256" key="1">
    <source>
        <dbReference type="SAM" id="MobiDB-lite"/>
    </source>
</evidence>
<dbReference type="PANTHER" id="PTHR47487">
    <property type="entry name" value="OS06G0651300 PROTEIN-RELATED"/>
    <property type="match status" value="1"/>
</dbReference>
<feature type="non-terminal residue" evidence="3">
    <location>
        <position position="1"/>
    </location>
</feature>
<name>A0A392T7M6_9FABA</name>
<evidence type="ECO:0000313" key="3">
    <source>
        <dbReference type="EMBL" id="MCI56792.1"/>
    </source>
</evidence>
<dbReference type="InterPro" id="IPR036236">
    <property type="entry name" value="Znf_C2H2_sf"/>
</dbReference>
<accession>A0A392T7M6</accession>
<organism evidence="3 4">
    <name type="scientific">Trifolium medium</name>
    <dbReference type="NCBI Taxonomy" id="97028"/>
    <lineage>
        <taxon>Eukaryota</taxon>
        <taxon>Viridiplantae</taxon>
        <taxon>Streptophyta</taxon>
        <taxon>Embryophyta</taxon>
        <taxon>Tracheophyta</taxon>
        <taxon>Spermatophyta</taxon>
        <taxon>Magnoliopsida</taxon>
        <taxon>eudicotyledons</taxon>
        <taxon>Gunneridae</taxon>
        <taxon>Pentapetalae</taxon>
        <taxon>rosids</taxon>
        <taxon>fabids</taxon>
        <taxon>Fabales</taxon>
        <taxon>Fabaceae</taxon>
        <taxon>Papilionoideae</taxon>
        <taxon>50 kb inversion clade</taxon>
        <taxon>NPAAA clade</taxon>
        <taxon>Hologalegina</taxon>
        <taxon>IRL clade</taxon>
        <taxon>Trifolieae</taxon>
        <taxon>Trifolium</taxon>
    </lineage>
</organism>
<dbReference type="SMART" id="SM00451">
    <property type="entry name" value="ZnF_U1"/>
    <property type="match status" value="1"/>
</dbReference>
<sequence length="85" mass="9420">TVETKGTTDSDIPSGEVPQTSTSTEKEVQKEWTCALCLVTAQSEKVWNSHLSGRKHRASLQKQKDAEVTNEIIATGNKEMLKVKF</sequence>
<evidence type="ECO:0000259" key="2">
    <source>
        <dbReference type="SMART" id="SM00451"/>
    </source>
</evidence>
<dbReference type="AlphaFoldDB" id="A0A392T7M6"/>
<dbReference type="Pfam" id="PF12874">
    <property type="entry name" value="zf-met"/>
    <property type="match status" value="1"/>
</dbReference>
<dbReference type="PANTHER" id="PTHR47487:SF8">
    <property type="entry name" value="OS08G0270900 PROTEIN"/>
    <property type="match status" value="1"/>
</dbReference>
<feature type="region of interest" description="Disordered" evidence="1">
    <location>
        <begin position="1"/>
        <end position="26"/>
    </location>
</feature>
<dbReference type="GO" id="GO:0003676">
    <property type="term" value="F:nucleic acid binding"/>
    <property type="evidence" value="ECO:0007669"/>
    <property type="project" value="InterPro"/>
</dbReference>
<feature type="domain" description="U1-type" evidence="2">
    <location>
        <begin position="29"/>
        <end position="63"/>
    </location>
</feature>
<reference evidence="3 4" key="1">
    <citation type="journal article" date="2018" name="Front. Plant Sci.">
        <title>Red Clover (Trifolium pratense) and Zigzag Clover (T. medium) - A Picture of Genomic Similarities and Differences.</title>
        <authorList>
            <person name="Dluhosova J."/>
            <person name="Istvanek J."/>
            <person name="Nedelnik J."/>
            <person name="Repkova J."/>
        </authorList>
    </citation>
    <scope>NUCLEOTIDE SEQUENCE [LARGE SCALE GENOMIC DNA]</scope>
    <source>
        <strain evidence="4">cv. 10/8</strain>
        <tissue evidence="3">Leaf</tissue>
    </source>
</reference>
<protein>
    <submittedName>
        <fullName evidence="3">TB2/DP1 HVA22 family protein</fullName>
    </submittedName>
</protein>
<evidence type="ECO:0000313" key="4">
    <source>
        <dbReference type="Proteomes" id="UP000265520"/>
    </source>
</evidence>
<feature type="compositionally biased region" description="Polar residues" evidence="1">
    <location>
        <begin position="1"/>
        <end position="23"/>
    </location>
</feature>
<dbReference type="SUPFAM" id="SSF57667">
    <property type="entry name" value="beta-beta-alpha zinc fingers"/>
    <property type="match status" value="1"/>
</dbReference>
<dbReference type="EMBL" id="LXQA010518421">
    <property type="protein sequence ID" value="MCI56792.1"/>
    <property type="molecule type" value="Genomic_DNA"/>
</dbReference>
<dbReference type="GO" id="GO:0008270">
    <property type="term" value="F:zinc ion binding"/>
    <property type="evidence" value="ECO:0007669"/>
    <property type="project" value="InterPro"/>
</dbReference>
<proteinExistence type="predicted"/>